<gene>
    <name evidence="1" type="ORF">UFOVP426_48</name>
</gene>
<dbReference type="EMBL" id="LR796396">
    <property type="protein sequence ID" value="CAB4141767.1"/>
    <property type="molecule type" value="Genomic_DNA"/>
</dbReference>
<protein>
    <submittedName>
        <fullName evidence="1">Uncharacterized protein</fullName>
    </submittedName>
</protein>
<proteinExistence type="predicted"/>
<accession>A0A6J5M810</accession>
<sequence>MNNVQKFVELAKQLISEIKKTTGLNRSGITQAASLVSQGKVINSSTWNRPSPAEENAYIEENGMAAYGKWFLAIDANADMETKEHWHYIYTSDFVNVDRAGLIAIRQRAGQQGQTDVFNAAGKLIEKIDA</sequence>
<organism evidence="1">
    <name type="scientific">uncultured Caudovirales phage</name>
    <dbReference type="NCBI Taxonomy" id="2100421"/>
    <lineage>
        <taxon>Viruses</taxon>
        <taxon>Duplodnaviria</taxon>
        <taxon>Heunggongvirae</taxon>
        <taxon>Uroviricota</taxon>
        <taxon>Caudoviricetes</taxon>
        <taxon>Peduoviridae</taxon>
        <taxon>Maltschvirus</taxon>
        <taxon>Maltschvirus maltsch</taxon>
    </lineage>
</organism>
<name>A0A6J5M810_9CAUD</name>
<evidence type="ECO:0000313" key="1">
    <source>
        <dbReference type="EMBL" id="CAB4141767.1"/>
    </source>
</evidence>
<reference evidence="1" key="1">
    <citation type="submission" date="2020-04" db="EMBL/GenBank/DDBJ databases">
        <authorList>
            <person name="Chiriac C."/>
            <person name="Salcher M."/>
            <person name="Ghai R."/>
            <person name="Kavagutti S V."/>
        </authorList>
    </citation>
    <scope>NUCLEOTIDE SEQUENCE</scope>
</reference>